<dbReference type="Pfam" id="PF12172">
    <property type="entry name" value="zf-ChsH2"/>
    <property type="match status" value="1"/>
</dbReference>
<dbReference type="Gene3D" id="6.10.30.10">
    <property type="match status" value="1"/>
</dbReference>
<comment type="caution">
    <text evidence="3">The sequence shown here is derived from an EMBL/GenBank/DDBJ whole genome shotgun (WGS) entry which is preliminary data.</text>
</comment>
<name>A0A937X7E6_UNCEI</name>
<dbReference type="Pfam" id="PF01796">
    <property type="entry name" value="OB_ChsH2_C"/>
    <property type="match status" value="1"/>
</dbReference>
<reference evidence="3" key="1">
    <citation type="submission" date="2019-03" db="EMBL/GenBank/DDBJ databases">
        <title>Lake Tanganyika Metagenome-Assembled Genomes (MAGs).</title>
        <authorList>
            <person name="Tran P."/>
        </authorList>
    </citation>
    <scope>NUCLEOTIDE SEQUENCE</scope>
    <source>
        <strain evidence="3">M_DeepCast_400m_m2_100</strain>
    </source>
</reference>
<dbReference type="EMBL" id="VGIY01000069">
    <property type="protein sequence ID" value="MBM3317046.1"/>
    <property type="molecule type" value="Genomic_DNA"/>
</dbReference>
<sequence>MPPARAWRNYPQLYRLEAARCTKCGTVHFPPRLVCSHCRNRSFETFRLGRTGQLVSYTVIRTPSAEFTGQAPFAVGIVEMDDRVRLTAQVVDVGFDELRVGLPVRLEFRRISAEGESGVIHYGYKAAPVRG</sequence>
<dbReference type="InterPro" id="IPR002878">
    <property type="entry name" value="ChsH2_C"/>
</dbReference>
<dbReference type="InterPro" id="IPR052513">
    <property type="entry name" value="Thioester_dehydratase-like"/>
</dbReference>
<dbReference type="Proteomes" id="UP000748308">
    <property type="component" value="Unassembled WGS sequence"/>
</dbReference>
<dbReference type="InterPro" id="IPR022002">
    <property type="entry name" value="ChsH2_Znr"/>
</dbReference>
<protein>
    <submittedName>
        <fullName evidence="3">Zn-ribbon domain-containing OB-fold protein</fullName>
    </submittedName>
</protein>
<feature type="domain" description="ChsH2 C-terminal OB-fold" evidence="1">
    <location>
        <begin position="48"/>
        <end position="109"/>
    </location>
</feature>
<feature type="domain" description="ChsH2 rubredoxin-like zinc ribbon" evidence="2">
    <location>
        <begin position="11"/>
        <end position="44"/>
    </location>
</feature>
<dbReference type="AlphaFoldDB" id="A0A937X7E6"/>
<organism evidence="3 4">
    <name type="scientific">Eiseniibacteriota bacterium</name>
    <dbReference type="NCBI Taxonomy" id="2212470"/>
    <lineage>
        <taxon>Bacteria</taxon>
        <taxon>Candidatus Eiseniibacteriota</taxon>
    </lineage>
</organism>
<dbReference type="SUPFAM" id="SSF50249">
    <property type="entry name" value="Nucleic acid-binding proteins"/>
    <property type="match status" value="1"/>
</dbReference>
<evidence type="ECO:0000313" key="4">
    <source>
        <dbReference type="Proteomes" id="UP000748308"/>
    </source>
</evidence>
<evidence type="ECO:0000259" key="2">
    <source>
        <dbReference type="Pfam" id="PF12172"/>
    </source>
</evidence>
<evidence type="ECO:0000313" key="3">
    <source>
        <dbReference type="EMBL" id="MBM3317046.1"/>
    </source>
</evidence>
<dbReference type="PANTHER" id="PTHR34075:SF5">
    <property type="entry name" value="BLR3430 PROTEIN"/>
    <property type="match status" value="1"/>
</dbReference>
<evidence type="ECO:0000259" key="1">
    <source>
        <dbReference type="Pfam" id="PF01796"/>
    </source>
</evidence>
<dbReference type="PANTHER" id="PTHR34075">
    <property type="entry name" value="BLR3430 PROTEIN"/>
    <property type="match status" value="1"/>
</dbReference>
<proteinExistence type="predicted"/>
<gene>
    <name evidence="3" type="ORF">FJY75_04255</name>
</gene>
<accession>A0A937X7E6</accession>
<dbReference type="InterPro" id="IPR012340">
    <property type="entry name" value="NA-bd_OB-fold"/>
</dbReference>